<sequence length="145" mass="16777">MATAEGDSVGVELAVNPGEIEEKDGKVDAVKDCSTKPSSSLDELFRDRYTMANESYAKICEGFDPVICIHPYHSRPKRNFENSEGQRRGGWRERGAWRGGRGGDRWQDDRRGRGRGWYDDRRGQRRPWDGRPDQEDRDSKKPRYQ</sequence>
<accession>A0A7I4XYK5</accession>
<organism evidence="2 3">
    <name type="scientific">Haemonchus contortus</name>
    <name type="common">Barber pole worm</name>
    <dbReference type="NCBI Taxonomy" id="6289"/>
    <lineage>
        <taxon>Eukaryota</taxon>
        <taxon>Metazoa</taxon>
        <taxon>Ecdysozoa</taxon>
        <taxon>Nematoda</taxon>
        <taxon>Chromadorea</taxon>
        <taxon>Rhabditida</taxon>
        <taxon>Rhabditina</taxon>
        <taxon>Rhabditomorpha</taxon>
        <taxon>Strongyloidea</taxon>
        <taxon>Trichostrongylidae</taxon>
        <taxon>Haemonchus</taxon>
    </lineage>
</organism>
<dbReference type="AlphaFoldDB" id="A0A7I4XYK5"/>
<keyword evidence="2" id="KW-1185">Reference proteome</keyword>
<feature type="region of interest" description="Disordered" evidence="1">
    <location>
        <begin position="73"/>
        <end position="145"/>
    </location>
</feature>
<evidence type="ECO:0000256" key="1">
    <source>
        <dbReference type="SAM" id="MobiDB-lite"/>
    </source>
</evidence>
<proteinExistence type="predicted"/>
<dbReference type="Proteomes" id="UP000025227">
    <property type="component" value="Unplaced"/>
</dbReference>
<dbReference type="OrthoDB" id="5875297at2759"/>
<evidence type="ECO:0000313" key="2">
    <source>
        <dbReference type="Proteomes" id="UP000025227"/>
    </source>
</evidence>
<protein>
    <submittedName>
        <fullName evidence="3">OB_NTP_bind domain-containing protein</fullName>
    </submittedName>
</protein>
<dbReference type="OMA" id="NQNRGGW"/>
<evidence type="ECO:0000313" key="3">
    <source>
        <dbReference type="WBParaSite" id="HCON_00020870-00001"/>
    </source>
</evidence>
<reference evidence="3" key="1">
    <citation type="submission" date="2020-12" db="UniProtKB">
        <authorList>
            <consortium name="WormBaseParasite"/>
        </authorList>
    </citation>
    <scope>IDENTIFICATION</scope>
    <source>
        <strain evidence="3">MHco3</strain>
    </source>
</reference>
<name>A0A7I4XYK5_HAECO</name>
<feature type="compositionally biased region" description="Basic and acidic residues" evidence="1">
    <location>
        <begin position="78"/>
        <end position="145"/>
    </location>
</feature>
<dbReference type="WBParaSite" id="HCON_00020870-00001">
    <property type="protein sequence ID" value="HCON_00020870-00001"/>
    <property type="gene ID" value="HCON_00020870"/>
</dbReference>